<name>A0A3B1C5V7_9ZZZZ</name>
<reference evidence="3" key="1">
    <citation type="submission" date="2018-06" db="EMBL/GenBank/DDBJ databases">
        <authorList>
            <person name="Zhirakovskaya E."/>
        </authorList>
    </citation>
    <scope>NUCLEOTIDE SEQUENCE</scope>
</reference>
<dbReference type="PANTHER" id="PTHR37423:SF2">
    <property type="entry name" value="MEMBRANE-BOUND LYTIC MUREIN TRANSGLYCOSYLASE C"/>
    <property type="match status" value="1"/>
</dbReference>
<feature type="domain" description="FHA" evidence="2">
    <location>
        <begin position="21"/>
        <end position="70"/>
    </location>
</feature>
<protein>
    <submittedName>
        <fullName evidence="3">Membrane-bound lytic murein transglycosylase D</fullName>
    </submittedName>
</protein>
<dbReference type="Pfam" id="PF01464">
    <property type="entry name" value="SLT"/>
    <property type="match status" value="1"/>
</dbReference>
<feature type="transmembrane region" description="Helical" evidence="1">
    <location>
        <begin position="153"/>
        <end position="173"/>
    </location>
</feature>
<dbReference type="EMBL" id="UOGF01000003">
    <property type="protein sequence ID" value="VAX25886.1"/>
    <property type="molecule type" value="Genomic_DNA"/>
</dbReference>
<organism evidence="3">
    <name type="scientific">hydrothermal vent metagenome</name>
    <dbReference type="NCBI Taxonomy" id="652676"/>
    <lineage>
        <taxon>unclassified sequences</taxon>
        <taxon>metagenomes</taxon>
        <taxon>ecological metagenomes</taxon>
    </lineage>
</organism>
<accession>A0A3B1C5V7</accession>
<evidence type="ECO:0000256" key="1">
    <source>
        <dbReference type="SAM" id="Phobius"/>
    </source>
</evidence>
<dbReference type="SUPFAM" id="SSF53955">
    <property type="entry name" value="Lysozyme-like"/>
    <property type="match status" value="1"/>
</dbReference>
<dbReference type="SMART" id="SM00240">
    <property type="entry name" value="FHA"/>
    <property type="match status" value="1"/>
</dbReference>
<dbReference type="Gene3D" id="1.10.530.10">
    <property type="match status" value="1"/>
</dbReference>
<gene>
    <name evidence="3" type="ORF">MNBD_NITROSPIRAE01-1918</name>
</gene>
<dbReference type="SUPFAM" id="SSF49879">
    <property type="entry name" value="SMAD/FHA domain"/>
    <property type="match status" value="1"/>
</dbReference>
<dbReference type="AlphaFoldDB" id="A0A3B1C5V7"/>
<dbReference type="CDD" id="cd00060">
    <property type="entry name" value="FHA"/>
    <property type="match status" value="1"/>
</dbReference>
<keyword evidence="1" id="KW-0472">Membrane</keyword>
<dbReference type="Gene3D" id="2.60.200.20">
    <property type="match status" value="1"/>
</dbReference>
<keyword evidence="1" id="KW-0812">Transmembrane</keyword>
<evidence type="ECO:0000259" key="2">
    <source>
        <dbReference type="PROSITE" id="PS50006"/>
    </source>
</evidence>
<keyword evidence="1" id="KW-1133">Transmembrane helix</keyword>
<dbReference type="CDD" id="cd16894">
    <property type="entry name" value="MltD-like"/>
    <property type="match status" value="1"/>
</dbReference>
<sequence>MTIHVEGGRSEKRDFRFQGRFCIGRERRCDGQVKDPHVSRRHLEFLFEAGQWRVRDLGSVNGTYLNGVLIQEAVLPQKARIELGAGGPVLSVQQEYRRAASPDSDETASVEANSLTQIAGHYFGKSSPDTAGEHTMMVRQAFHRIQKQHSKRYFFILVLSALLLITVGGVVFYQKQQIDTMAGIAEDIFYTMKSIEVQMGQVESVVLSRADPTQKKLMIEKRAEFEAMAQRYSDYVSEIGIYDKEELSKEKRLIMRVARIFGECDLNIPDAFVNEVLNYIQKWKSTRRLLAAVKRAESKGYAAPIRKTFLDNHLPPQFFYLALQESDFKERIVGPKTRFGIAKGIWQFIPATAMQYGLQTGPLLEERHYDPKDERFHFNKATKAAARYLKDIYNGEAQASGLLVFASYNWGDNRVRRLIQGMPENPRERNFWQLLKHYKIPQETYDYVFYIFSAAVIGEDPELFGFDFENPLTQFN</sequence>
<dbReference type="InterPro" id="IPR000253">
    <property type="entry name" value="FHA_dom"/>
</dbReference>
<evidence type="ECO:0000313" key="3">
    <source>
        <dbReference type="EMBL" id="VAX25886.1"/>
    </source>
</evidence>
<proteinExistence type="predicted"/>
<dbReference type="InterPro" id="IPR008984">
    <property type="entry name" value="SMAD_FHA_dom_sf"/>
</dbReference>
<dbReference type="Pfam" id="PF00498">
    <property type="entry name" value="FHA"/>
    <property type="match status" value="1"/>
</dbReference>
<dbReference type="PANTHER" id="PTHR37423">
    <property type="entry name" value="SOLUBLE LYTIC MUREIN TRANSGLYCOSYLASE-RELATED"/>
    <property type="match status" value="1"/>
</dbReference>
<dbReference type="InterPro" id="IPR023346">
    <property type="entry name" value="Lysozyme-like_dom_sf"/>
</dbReference>
<dbReference type="PROSITE" id="PS50006">
    <property type="entry name" value="FHA_DOMAIN"/>
    <property type="match status" value="1"/>
</dbReference>
<dbReference type="InterPro" id="IPR008258">
    <property type="entry name" value="Transglycosylase_SLT_dom_1"/>
</dbReference>